<name>A0A7R9PNP4_TIMGE</name>
<proteinExistence type="predicted"/>
<sequence length="69" mass="7616">MGRLVYCESSALDHVATKFHPLNFRQGFLLSPQQFPALPGVLGPRLVRPSTALHLLELSCDGGDDRQLK</sequence>
<protein>
    <submittedName>
        <fullName evidence="1">Uncharacterized protein</fullName>
    </submittedName>
</protein>
<evidence type="ECO:0000313" key="1">
    <source>
        <dbReference type="EMBL" id="CAD7600815.1"/>
    </source>
</evidence>
<reference evidence="1" key="1">
    <citation type="submission" date="2020-11" db="EMBL/GenBank/DDBJ databases">
        <authorList>
            <person name="Tran Van P."/>
        </authorList>
    </citation>
    <scope>NUCLEOTIDE SEQUENCE</scope>
</reference>
<gene>
    <name evidence="1" type="ORF">TGEB3V08_LOCUS7719</name>
</gene>
<dbReference type="EMBL" id="OE842599">
    <property type="protein sequence ID" value="CAD7600815.1"/>
    <property type="molecule type" value="Genomic_DNA"/>
</dbReference>
<accession>A0A7R9PNP4</accession>
<dbReference type="AlphaFoldDB" id="A0A7R9PNP4"/>
<organism evidence="1">
    <name type="scientific">Timema genevievae</name>
    <name type="common">Walking stick</name>
    <dbReference type="NCBI Taxonomy" id="629358"/>
    <lineage>
        <taxon>Eukaryota</taxon>
        <taxon>Metazoa</taxon>
        <taxon>Ecdysozoa</taxon>
        <taxon>Arthropoda</taxon>
        <taxon>Hexapoda</taxon>
        <taxon>Insecta</taxon>
        <taxon>Pterygota</taxon>
        <taxon>Neoptera</taxon>
        <taxon>Polyneoptera</taxon>
        <taxon>Phasmatodea</taxon>
        <taxon>Timematodea</taxon>
        <taxon>Timematoidea</taxon>
        <taxon>Timematidae</taxon>
        <taxon>Timema</taxon>
    </lineage>
</organism>